<evidence type="ECO:0000313" key="2">
    <source>
        <dbReference type="Proteomes" id="UP000014073"/>
    </source>
</evidence>
<accession>S0F9B4</accession>
<comment type="caution">
    <text evidence="1">The sequence shown here is derived from an EMBL/GenBank/DDBJ whole genome shotgun (WGS) entry which is preliminary data.</text>
</comment>
<proteinExistence type="predicted"/>
<sequence length="41" mass="4582">MAVKVCQQGSRIPGLTLLTDFLPGVNKITVSFCFYQSNEYL</sequence>
<protein>
    <submittedName>
        <fullName evidence="1">Uncharacterized protein</fullName>
    </submittedName>
</protein>
<dbReference type="HOGENOM" id="CLU_3265552_0_0_10"/>
<gene>
    <name evidence="1" type="ORF">BACCOPRO_00589</name>
</gene>
<evidence type="ECO:0000313" key="1">
    <source>
        <dbReference type="EMBL" id="EEF75106.1"/>
    </source>
</evidence>
<keyword evidence="2" id="KW-1185">Reference proteome</keyword>
<organism evidence="1 2">
    <name type="scientific">Phocaeicola coprophilus DSM 18228 = JCM 13818</name>
    <dbReference type="NCBI Taxonomy" id="547042"/>
    <lineage>
        <taxon>Bacteria</taxon>
        <taxon>Pseudomonadati</taxon>
        <taxon>Bacteroidota</taxon>
        <taxon>Bacteroidia</taxon>
        <taxon>Bacteroidales</taxon>
        <taxon>Bacteroidaceae</taxon>
        <taxon>Phocaeicola</taxon>
    </lineage>
</organism>
<reference evidence="1 2" key="1">
    <citation type="submission" date="2008-12" db="EMBL/GenBank/DDBJ databases">
        <authorList>
            <person name="Fulton L."/>
            <person name="Clifton S."/>
            <person name="Fulton B."/>
            <person name="Xu J."/>
            <person name="Minx P."/>
            <person name="Pepin K.H."/>
            <person name="Johnson M."/>
            <person name="Bhonagiri V."/>
            <person name="Nash W.E."/>
            <person name="Mardis E.R."/>
            <person name="Wilson R.K."/>
        </authorList>
    </citation>
    <scope>NUCLEOTIDE SEQUENCE [LARGE SCALE GENOMIC DNA]</scope>
    <source>
        <strain evidence="1 2">DSM 18228</strain>
    </source>
</reference>
<dbReference type="STRING" id="547042.BACCOPRO_00589"/>
<dbReference type="AlphaFoldDB" id="S0F9B4"/>
<dbReference type="Proteomes" id="UP000014073">
    <property type="component" value="Unassembled WGS sequence"/>
</dbReference>
<name>S0F9B4_9BACT</name>
<dbReference type="EMBL" id="ACBW01000041">
    <property type="protein sequence ID" value="EEF75106.1"/>
    <property type="molecule type" value="Genomic_DNA"/>
</dbReference>